<gene>
    <name evidence="1" type="ORF">AYI69_g5395</name>
</gene>
<comment type="caution">
    <text evidence="1">The sequence shown here is derived from an EMBL/GenBank/DDBJ whole genome shotgun (WGS) entry which is preliminary data.</text>
</comment>
<proteinExistence type="predicted"/>
<name>A0A1R1Y6M4_9FUNG</name>
<sequence>MEMTLILKCFEKLCKSMDDRYGSDEPYTTDHFSNI</sequence>
<protein>
    <submittedName>
        <fullName evidence="1">Uncharacterized protein</fullName>
    </submittedName>
</protein>
<dbReference type="EMBL" id="LSSM01002257">
    <property type="protein sequence ID" value="OMJ22444.1"/>
    <property type="molecule type" value="Genomic_DNA"/>
</dbReference>
<dbReference type="Proteomes" id="UP000187429">
    <property type="component" value="Unassembled WGS sequence"/>
</dbReference>
<organism evidence="1 2">
    <name type="scientific">Smittium culicis</name>
    <dbReference type="NCBI Taxonomy" id="133412"/>
    <lineage>
        <taxon>Eukaryota</taxon>
        <taxon>Fungi</taxon>
        <taxon>Fungi incertae sedis</taxon>
        <taxon>Zoopagomycota</taxon>
        <taxon>Kickxellomycotina</taxon>
        <taxon>Harpellomycetes</taxon>
        <taxon>Harpellales</taxon>
        <taxon>Legeriomycetaceae</taxon>
        <taxon>Smittium</taxon>
    </lineage>
</organism>
<evidence type="ECO:0000313" key="2">
    <source>
        <dbReference type="Proteomes" id="UP000187429"/>
    </source>
</evidence>
<feature type="non-terminal residue" evidence="1">
    <location>
        <position position="35"/>
    </location>
</feature>
<accession>A0A1R1Y6M4</accession>
<reference evidence="2" key="1">
    <citation type="submission" date="2017-01" db="EMBL/GenBank/DDBJ databases">
        <authorList>
            <person name="Wang Y."/>
            <person name="White M."/>
            <person name="Kvist S."/>
            <person name="Moncalvo J.-M."/>
        </authorList>
    </citation>
    <scope>NUCLEOTIDE SEQUENCE [LARGE SCALE GENOMIC DNA]</scope>
    <source>
        <strain evidence="2">ID-206-W2</strain>
    </source>
</reference>
<dbReference type="AlphaFoldDB" id="A0A1R1Y6M4"/>
<keyword evidence="2" id="KW-1185">Reference proteome</keyword>
<evidence type="ECO:0000313" key="1">
    <source>
        <dbReference type="EMBL" id="OMJ22444.1"/>
    </source>
</evidence>